<dbReference type="PANTHER" id="PTHR32305:SF15">
    <property type="entry name" value="PROTEIN RHSA-RELATED"/>
    <property type="match status" value="1"/>
</dbReference>
<feature type="signal peptide" evidence="2">
    <location>
        <begin position="1"/>
        <end position="22"/>
    </location>
</feature>
<keyword evidence="2" id="KW-0732">Signal</keyword>
<dbReference type="RefSeq" id="WP_073131865.1">
    <property type="nucleotide sequence ID" value="NZ_FQWQ01000001.1"/>
</dbReference>
<protein>
    <submittedName>
        <fullName evidence="3">RHS repeat-associated core domain-containing protein</fullName>
    </submittedName>
</protein>
<accession>A0A1M5LDK1</accession>
<dbReference type="Pfam" id="PF13573">
    <property type="entry name" value="SprB"/>
    <property type="match status" value="2"/>
</dbReference>
<evidence type="ECO:0000256" key="2">
    <source>
        <dbReference type="SAM" id="SignalP"/>
    </source>
</evidence>
<name>A0A1M5LDK1_9BACT</name>
<dbReference type="PANTHER" id="PTHR32305">
    <property type="match status" value="1"/>
</dbReference>
<dbReference type="EMBL" id="FQWQ01000001">
    <property type="protein sequence ID" value="SHG63097.1"/>
    <property type="molecule type" value="Genomic_DNA"/>
</dbReference>
<dbReference type="NCBIfam" id="TIGR03696">
    <property type="entry name" value="Rhs_assc_core"/>
    <property type="match status" value="1"/>
</dbReference>
<feature type="compositionally biased region" description="Basic and acidic residues" evidence="1">
    <location>
        <begin position="1848"/>
        <end position="1859"/>
    </location>
</feature>
<dbReference type="STRING" id="947013.SAMN04488109_1153"/>
<dbReference type="OrthoDB" id="976756at2"/>
<evidence type="ECO:0000256" key="1">
    <source>
        <dbReference type="SAM" id="MobiDB-lite"/>
    </source>
</evidence>
<dbReference type="InterPro" id="IPR025667">
    <property type="entry name" value="SprB_repeat"/>
</dbReference>
<organism evidence="3 4">
    <name type="scientific">Chryseolinea serpens</name>
    <dbReference type="NCBI Taxonomy" id="947013"/>
    <lineage>
        <taxon>Bacteria</taxon>
        <taxon>Pseudomonadati</taxon>
        <taxon>Bacteroidota</taxon>
        <taxon>Cytophagia</taxon>
        <taxon>Cytophagales</taxon>
        <taxon>Fulvivirgaceae</taxon>
        <taxon>Chryseolinea</taxon>
    </lineage>
</organism>
<proteinExistence type="predicted"/>
<dbReference type="InterPro" id="IPR050708">
    <property type="entry name" value="T6SS_VgrG/RHS"/>
</dbReference>
<dbReference type="InterPro" id="IPR022385">
    <property type="entry name" value="Rhs_assc_core"/>
</dbReference>
<dbReference type="Proteomes" id="UP000184212">
    <property type="component" value="Unassembled WGS sequence"/>
</dbReference>
<gene>
    <name evidence="3" type="ORF">SAMN04488109_1153</name>
</gene>
<dbReference type="Gene3D" id="2.180.10.10">
    <property type="entry name" value="RHS repeat-associated core"/>
    <property type="match status" value="3"/>
</dbReference>
<feature type="chain" id="PRO_5012160640" evidence="2">
    <location>
        <begin position="23"/>
        <end position="2392"/>
    </location>
</feature>
<evidence type="ECO:0000313" key="3">
    <source>
        <dbReference type="EMBL" id="SHG63097.1"/>
    </source>
</evidence>
<evidence type="ECO:0000313" key="4">
    <source>
        <dbReference type="Proteomes" id="UP000184212"/>
    </source>
</evidence>
<sequence>MKRTLHIFLACISLTLFGTLQAQTLYPIQWINVAGATVNADNTLTKVGANGWTSGAASSNLLYAGVDGSVQFTYTGPSTAYYMVGLSRTDKDVNYNSIEYGIAYSNGVISVIQSGASVSYGAPQANEVFKVVRTGNTIYYYRSSSATPMTTTTLSNIYNSTFRVDVSVYSGTMPAVQASFDVALNISASVTPVSYGGINGGISLSVTQGTAPYTYSWNTGETTSTITGKTVGPYTATVTDAVGHVTTKTVSIGYKPNWTNLVGGVAVDVNKNLVKTGANAWDAGASSYNILPRTTTNGWIEFAWTSSQLYEIGLSRRDPDVLTSSLEYGFYITNGDIDIFELGTNLGTFGRAASGDIFRIVKNGAAVEYYHNGMLLRSVTYATLDADFLVDVSVYHNGTAVPAIYTSFDSRLTIKKTITPVQSASAGGSIQVTPSGGMPPYTYSWDVGGNTDQVTNKPAGSYKVTVTDAEGRTGLFNIGLGYEIDWTYLNAATVQVLSNGSIQRYSATSAWDGGASSLNMLLPNTDGWVEFEIERATGSYFEIGLSTGDINYSYTGTDNGIMANSDGNVYFFKKSANQGAIGLNRATDVYRIARETTGPNTASLNIYRNGVVAYTTAIGTSIPQVVDVTVLQGKTPVIYSSFDTRLRVLPTIRPLDANGNNASIGLTVTGGTAPSTITWSPTESGPVLSGKDMGQYTATITDHAGRTLTRSYRTGYPIEWGSLVNASRESSYSLRKSSTNVGWDAGAFSHNTLAANTAGWIEFVAPPVFGNILWAVGLSATNANASFASIAYAFVFGSSGNTVYIYENGTYKASAGYWFAGDVFTITRTQGGAMAYFVNGQQVYTSATVNTQNLFVDAAIYSPGMTIPTVVGSFKRELTTVDQTIRNNWAFEYRYDERQRMIAKKVPGADWIYMAYDNRDRLVLTQDGNQRVTNEWSYTKYDVLNRPITTGLYKHTGNEATQAEMQGYVNTQYQTLAYYEDYDGTTTLGYTTNKSFPAASTTPLTVTYYDDYKFKALYNDPRFDFVADHLDGQSTAPNDRVIGQVTGAQVRSLNDAYNWMASVNYYDDKYRVIQRVEEDHRGKISRHTSTYDFVGKVIETNSTQAHEYDVVWRAAGCRIDNMSNKLICTSGAWSGGGSSLQVLPAAQDGWVEYVYDGSSSNAVGLSATDVNYNQTSIQYGAYSLSSGKLYALGNGILAFLGDIHKSDVIRIERVKGTVLMKVNGTLYYTFATASTTSLVVDVSLGSGTLEHVQTSFGADKTQFTGISWLLFKGVSWANNTITKTAGSGSWSNAATTSQNVMSGPGWIQFKATETNTNRFVGLSSISPIVDYTNLEYSFYLASGSVLQIRENDVVKYTGTFATGDVLRIESTGSAIVYSKNGQIIPIVPPAQPSPPPTKAYRLATVLSSGTVGDVSVSFGVPLTEQKIDLYSRFEYDHVGRPLKAWQKINSDPEVLLTSNDYNELGQLITKKLYNTDPKETDDNARRFKQEVDYRYNIRGWLTRINNSDLKPDNGDGPQDLFGMELAYEQPMTSITNENQVAFNGTISAIRWSNNLGQGGTNNPTQRAYRYSYDPMNRLTSADHFEGTLSEQVTNGQTVLITTWNASNAYKESIMGTGGKSGYDLNGNILKLQRTGKDGANIDMLDYDYGSDLQRSNKLLNVADAPNTDADVRDKGFKDGASTVLDYSYDLNGNMVSDLNKDVQSITYNYLNLPTRVNKTSGEYIKYIYDANGRKLTQQVFDASNVMIKRSDYVGSLFLENGELKFINLAEGRIIPAKAKTETNEYQYHLKDHLGNIRLTFTTKDETETVLATLEPDHVDDDRANFLYYDEAILVKNNWFDHTNNTPTPEHDDPDDKKDTGWGATSGTSTRLTGTDYDGDGVKDDQYGLARSISVMPGDEVKMEVYAKYVDLAQADPNGAFTTFIQYLATAGAATTGTIVDGGAAGSLGATPMPVIPLSHADDNNGTQAPKAYLNYIFVDRDMNRISTDIGYKQITEAARESGQDGPHEYLSLSFHAKQAGYLYIYLSNDNPQPAEVYFDDFKVTQTKSPVVQQDDYYPFGLVAQSFQRENSVTQNYLYNGKEMQDELNLGVIDYGARMYMPDIGRWFGVDLKSEKYHTTSPYNYVLNNPVILVDPDGMKVEAVEGGYRYTEEDARMAYAFTVQNQHKRNVYIALVENDVLRKSTNRQAKTIYYGQWAVMAVKTAKEAAFLLTFRNSKSLDNLVYQAHGARRVGKDHETAFMTSIDFDPKDTKYAVTASRIDKYLKNCVIDEEVEAIENIMSKVKDDGNVVFESCFTASGDSGDEMLSKLLELSGSKINISSSVDLCRHFDGTKVQGVPNFNQGVSTYGPLQDSKDNPNAGWKMIRASDHHIIKYSGISASTVYGEKPLTFEP</sequence>
<feature type="region of interest" description="Disordered" evidence="1">
    <location>
        <begin position="1844"/>
        <end position="1876"/>
    </location>
</feature>
<reference evidence="3 4" key="1">
    <citation type="submission" date="2016-11" db="EMBL/GenBank/DDBJ databases">
        <authorList>
            <person name="Jaros S."/>
            <person name="Januszkiewicz K."/>
            <person name="Wedrychowicz H."/>
        </authorList>
    </citation>
    <scope>NUCLEOTIDE SEQUENCE [LARGE SCALE GENOMIC DNA]</scope>
    <source>
        <strain evidence="3 4">DSM 24574</strain>
    </source>
</reference>
<keyword evidence="4" id="KW-1185">Reference proteome</keyword>
<feature type="compositionally biased region" description="Polar residues" evidence="1">
    <location>
        <begin position="1862"/>
        <end position="1872"/>
    </location>
</feature>